<sequence>MSNTQTQDERTRLLRFGLTSRHDSSVDALTTTTLTLVIAGLYATYSMVRYAQFRTGGYDLGIFDQAVRNYAHLKPPFAPIKGYQYNLLGDHFHPLLIVFSPFYWLWDDPRVLLLGQALAVAACVPVLVRMCDRRMGPVLSRLMVMIFMVSWPLQGLIDFDFHEICLAMPLLCLAFDALDRRHPAAFLTWSILLIGVREDMGLVVTMLGIVWIVQPHRDHAQPLETRQQLTVGIAMALIGAISFVLVVGVLIPHFSGGGSYGYWDYPDLGTGPSAMVQSILTHPGGAFHLVVDNATKRQTIGWLALPLLCLFLLSPRWIAATPLIIERFWSSRQLLWEPRFHYNAPIFLILFIAAVDALGSRPVRRCRTPLSWAMLAALAITVPVVHTANPLAEPFAQLPGQIAAHSSPSVQASREALALIPADVCVTADDRLVTQLTRSNRVTVPGTTTPAPAYILLDMSQPDTGGGLDDPRTVLKSAVSSGYDVIFDKNAILLLRGSDTRPDPSRCGPTAP</sequence>
<evidence type="ECO:0000256" key="1">
    <source>
        <dbReference type="SAM" id="Phobius"/>
    </source>
</evidence>
<keyword evidence="1" id="KW-0472">Membrane</keyword>
<evidence type="ECO:0000313" key="3">
    <source>
        <dbReference type="Proteomes" id="UP000277858"/>
    </source>
</evidence>
<keyword evidence="1" id="KW-1133">Transmembrane helix</keyword>
<dbReference type="AlphaFoldDB" id="A0A3S5EV55"/>
<feature type="transmembrane region" description="Helical" evidence="1">
    <location>
        <begin position="138"/>
        <end position="157"/>
    </location>
</feature>
<dbReference type="InterPro" id="IPR018650">
    <property type="entry name" value="STSV1_Orf64"/>
</dbReference>
<feature type="transmembrane region" description="Helical" evidence="1">
    <location>
        <begin position="233"/>
        <end position="254"/>
    </location>
</feature>
<name>A0A3S5EV55_9ACTN</name>
<keyword evidence="3" id="KW-1185">Reference proteome</keyword>
<feature type="transmembrane region" description="Helical" evidence="1">
    <location>
        <begin position="300"/>
        <end position="320"/>
    </location>
</feature>
<evidence type="ECO:0000313" key="2">
    <source>
        <dbReference type="EMBL" id="VEI02876.1"/>
    </source>
</evidence>
<dbReference type="Proteomes" id="UP000277858">
    <property type="component" value="Chromosome"/>
</dbReference>
<gene>
    <name evidence="2" type="ORF">NCTC13652_01069</name>
</gene>
<reference evidence="2 3" key="1">
    <citation type="submission" date="2018-12" db="EMBL/GenBank/DDBJ databases">
        <authorList>
            <consortium name="Pathogen Informatics"/>
        </authorList>
    </citation>
    <scope>NUCLEOTIDE SEQUENCE [LARGE SCALE GENOMIC DNA]</scope>
    <source>
        <strain evidence="2 3">NCTC13652</strain>
    </source>
</reference>
<feature type="transmembrane region" description="Helical" evidence="1">
    <location>
        <begin position="186"/>
        <end position="213"/>
    </location>
</feature>
<feature type="transmembrane region" description="Helical" evidence="1">
    <location>
        <begin position="274"/>
        <end position="291"/>
    </location>
</feature>
<feature type="transmembrane region" description="Helical" evidence="1">
    <location>
        <begin position="340"/>
        <end position="358"/>
    </location>
</feature>
<proteinExistence type="predicted"/>
<dbReference type="RefSeq" id="WP_161626027.1">
    <property type="nucleotide sequence ID" value="NZ_JAKDWN010000177.1"/>
</dbReference>
<dbReference type="EMBL" id="LR134473">
    <property type="protein sequence ID" value="VEI02876.1"/>
    <property type="molecule type" value="Genomic_DNA"/>
</dbReference>
<organism evidence="2 3">
    <name type="scientific">Acidipropionibacterium jensenii</name>
    <dbReference type="NCBI Taxonomy" id="1749"/>
    <lineage>
        <taxon>Bacteria</taxon>
        <taxon>Bacillati</taxon>
        <taxon>Actinomycetota</taxon>
        <taxon>Actinomycetes</taxon>
        <taxon>Propionibacteriales</taxon>
        <taxon>Propionibacteriaceae</taxon>
        <taxon>Acidipropionibacterium</taxon>
    </lineage>
</organism>
<feature type="transmembrane region" description="Helical" evidence="1">
    <location>
        <begin position="370"/>
        <end position="388"/>
    </location>
</feature>
<feature type="transmembrane region" description="Helical" evidence="1">
    <location>
        <begin position="28"/>
        <end position="45"/>
    </location>
</feature>
<accession>A0A3S5EV55</accession>
<dbReference type="Pfam" id="PF09852">
    <property type="entry name" value="DUF2079"/>
    <property type="match status" value="1"/>
</dbReference>
<protein>
    <submittedName>
        <fullName evidence="2">Predicted membrane protein</fullName>
    </submittedName>
</protein>
<keyword evidence="1" id="KW-0812">Transmembrane</keyword>